<dbReference type="PROSITE" id="PS51186">
    <property type="entry name" value="GNAT"/>
    <property type="match status" value="1"/>
</dbReference>
<dbReference type="InterPro" id="IPR000182">
    <property type="entry name" value="GNAT_dom"/>
</dbReference>
<feature type="domain" description="N-acetyltransferase" evidence="1">
    <location>
        <begin position="12"/>
        <end position="166"/>
    </location>
</feature>
<evidence type="ECO:0000259" key="1">
    <source>
        <dbReference type="PROSITE" id="PS51186"/>
    </source>
</evidence>
<dbReference type="SUPFAM" id="SSF55729">
    <property type="entry name" value="Acyl-CoA N-acyltransferases (Nat)"/>
    <property type="match status" value="1"/>
</dbReference>
<dbReference type="Proteomes" id="UP000396862">
    <property type="component" value="Unassembled WGS sequence"/>
</dbReference>
<evidence type="ECO:0000313" key="2">
    <source>
        <dbReference type="EMBL" id="GET23291.1"/>
    </source>
</evidence>
<protein>
    <submittedName>
        <fullName evidence="2">N-acetyltransferase</fullName>
    </submittedName>
</protein>
<dbReference type="RefSeq" id="WP_106541587.1">
    <property type="nucleotide sequence ID" value="NZ_BLAU01000001.1"/>
</dbReference>
<dbReference type="Pfam" id="PF13302">
    <property type="entry name" value="Acetyltransf_3"/>
    <property type="match status" value="1"/>
</dbReference>
<name>A0ABQ0ZPD5_9BACT</name>
<organism evidence="2 3">
    <name type="scientific">Prolixibacter denitrificans</name>
    <dbReference type="NCBI Taxonomy" id="1541063"/>
    <lineage>
        <taxon>Bacteria</taxon>
        <taxon>Pseudomonadati</taxon>
        <taxon>Bacteroidota</taxon>
        <taxon>Bacteroidia</taxon>
        <taxon>Marinilabiliales</taxon>
        <taxon>Prolixibacteraceae</taxon>
        <taxon>Prolixibacter</taxon>
    </lineage>
</organism>
<dbReference type="Gene3D" id="3.40.630.30">
    <property type="match status" value="1"/>
</dbReference>
<dbReference type="EMBL" id="BLAU01000001">
    <property type="protein sequence ID" value="GET23291.1"/>
    <property type="molecule type" value="Genomic_DNA"/>
</dbReference>
<dbReference type="InterPro" id="IPR016181">
    <property type="entry name" value="Acyl_CoA_acyltransferase"/>
</dbReference>
<sequence>MNPGMTNHQPDIKLRPTKIPDLDILFQFQTDKESGYLAAFMPKDPTDKAAYISKYTKLLDDPTVNNQTITLNNIIVGSVAKFVMEGHTEITYWIDRKFWGQGIATKALKEFLTIETTRPIFGRVAFDNLGSQRVLEKCGFYKVGTDKGFANARQMEIEEFIYKLES</sequence>
<accession>A0ABQ0ZPD5</accession>
<reference evidence="2 3" key="1">
    <citation type="submission" date="2019-10" db="EMBL/GenBank/DDBJ databases">
        <title>Prolixibacter strains distinguished by the presence of nitrate reductase genes were adept at nitrate-dependent anaerobic corrosion of metallic iron and carbon steel.</title>
        <authorList>
            <person name="Iino T."/>
            <person name="Shono N."/>
            <person name="Ito K."/>
            <person name="Nakamura R."/>
            <person name="Sueoka K."/>
            <person name="Harayama S."/>
            <person name="Ohkuma M."/>
        </authorList>
    </citation>
    <scope>NUCLEOTIDE SEQUENCE [LARGE SCALE GENOMIC DNA]</scope>
    <source>
        <strain evidence="2 3">MIC1-1</strain>
    </source>
</reference>
<gene>
    <name evidence="2" type="ORF">JCM18694_35370</name>
</gene>
<proteinExistence type="predicted"/>
<comment type="caution">
    <text evidence="2">The sequence shown here is derived from an EMBL/GenBank/DDBJ whole genome shotgun (WGS) entry which is preliminary data.</text>
</comment>
<evidence type="ECO:0000313" key="3">
    <source>
        <dbReference type="Proteomes" id="UP000396862"/>
    </source>
</evidence>
<dbReference type="PANTHER" id="PTHR43328">
    <property type="entry name" value="ACETYLTRANSFERASE-RELATED"/>
    <property type="match status" value="1"/>
</dbReference>
<dbReference type="PANTHER" id="PTHR43328:SF1">
    <property type="entry name" value="N-ACETYLTRANSFERASE DOMAIN-CONTAINING PROTEIN"/>
    <property type="match status" value="1"/>
</dbReference>
<keyword evidence="3" id="KW-1185">Reference proteome</keyword>